<dbReference type="Proteomes" id="UP001551482">
    <property type="component" value="Unassembled WGS sequence"/>
</dbReference>
<accession>A0ABV3DI20</accession>
<evidence type="ECO:0000256" key="2">
    <source>
        <dbReference type="SAM" id="Phobius"/>
    </source>
</evidence>
<organism evidence="4 5">
    <name type="scientific">Streptodolium elevatio</name>
    <dbReference type="NCBI Taxonomy" id="3157996"/>
    <lineage>
        <taxon>Bacteria</taxon>
        <taxon>Bacillati</taxon>
        <taxon>Actinomycetota</taxon>
        <taxon>Actinomycetes</taxon>
        <taxon>Kitasatosporales</taxon>
        <taxon>Streptomycetaceae</taxon>
        <taxon>Streptodolium</taxon>
    </lineage>
</organism>
<evidence type="ECO:0000256" key="3">
    <source>
        <dbReference type="SAM" id="SignalP"/>
    </source>
</evidence>
<dbReference type="RefSeq" id="WP_358353332.1">
    <property type="nucleotide sequence ID" value="NZ_JBEZFP010000028.1"/>
</dbReference>
<protein>
    <submittedName>
        <fullName evidence="4">Uncharacterized protein</fullName>
    </submittedName>
</protein>
<name>A0ABV3DI20_9ACTN</name>
<keyword evidence="3" id="KW-0732">Signal</keyword>
<proteinExistence type="predicted"/>
<comment type="caution">
    <text evidence="4">The sequence shown here is derived from an EMBL/GenBank/DDBJ whole genome shotgun (WGS) entry which is preliminary data.</text>
</comment>
<sequence length="304" mass="29058">MKRAGLVAGVSAACAAGGILALGPSASAAPAARTAIVVLDCTWQTASGGTPYGSAFKPSPELVMSVGESAARIGTKADLTGKAKAGPLLTIPAGARVHNLSYTGASLTADVEGGEGANASVTLATSGDSGTVGADGKVAVGTLAGQFDLPKAGSYTAVLKSLKLTFLDKGDGDKALTLECAASSTAGRWPGVTASSGESPSNGGTLTQGVNVGISGTPTTTTSPTGTPTTTAPTSATPTATGTTAAPTTAAPTTTSPGSSGGLAPTGSGGSKVLAFALVAASLVLGSVAVLLALSNRRRSRPLT</sequence>
<gene>
    <name evidence="4" type="ORF">AB0C36_13770</name>
</gene>
<feature type="compositionally biased region" description="Polar residues" evidence="1">
    <location>
        <begin position="193"/>
        <end position="210"/>
    </location>
</feature>
<evidence type="ECO:0000256" key="1">
    <source>
        <dbReference type="SAM" id="MobiDB-lite"/>
    </source>
</evidence>
<feature type="compositionally biased region" description="Low complexity" evidence="1">
    <location>
        <begin position="215"/>
        <end position="267"/>
    </location>
</feature>
<feature type="chain" id="PRO_5046200250" evidence="3">
    <location>
        <begin position="29"/>
        <end position="304"/>
    </location>
</feature>
<feature type="region of interest" description="Disordered" evidence="1">
    <location>
        <begin position="187"/>
        <end position="267"/>
    </location>
</feature>
<keyword evidence="5" id="KW-1185">Reference proteome</keyword>
<feature type="signal peptide" evidence="3">
    <location>
        <begin position="1"/>
        <end position="28"/>
    </location>
</feature>
<feature type="transmembrane region" description="Helical" evidence="2">
    <location>
        <begin position="273"/>
        <end position="294"/>
    </location>
</feature>
<keyword evidence="2" id="KW-1133">Transmembrane helix</keyword>
<keyword evidence="2" id="KW-0472">Membrane</keyword>
<keyword evidence="2" id="KW-0812">Transmembrane</keyword>
<dbReference type="EMBL" id="JBEZFP010000028">
    <property type="protein sequence ID" value="MEU8134569.1"/>
    <property type="molecule type" value="Genomic_DNA"/>
</dbReference>
<reference evidence="4 5" key="1">
    <citation type="submission" date="2024-06" db="EMBL/GenBank/DDBJ databases">
        <title>The Natural Products Discovery Center: Release of the First 8490 Sequenced Strains for Exploring Actinobacteria Biosynthetic Diversity.</title>
        <authorList>
            <person name="Kalkreuter E."/>
            <person name="Kautsar S.A."/>
            <person name="Yang D."/>
            <person name="Bader C.D."/>
            <person name="Teijaro C.N."/>
            <person name="Fluegel L."/>
            <person name="Davis C.M."/>
            <person name="Simpson J.R."/>
            <person name="Lauterbach L."/>
            <person name="Steele A.D."/>
            <person name="Gui C."/>
            <person name="Meng S."/>
            <person name="Li G."/>
            <person name="Viehrig K."/>
            <person name="Ye F."/>
            <person name="Su P."/>
            <person name="Kiefer A.F."/>
            <person name="Nichols A."/>
            <person name="Cepeda A.J."/>
            <person name="Yan W."/>
            <person name="Fan B."/>
            <person name="Jiang Y."/>
            <person name="Adhikari A."/>
            <person name="Zheng C.-J."/>
            <person name="Schuster L."/>
            <person name="Cowan T.M."/>
            <person name="Smanski M.J."/>
            <person name="Chevrette M.G."/>
            <person name="De Carvalho L.P.S."/>
            <person name="Shen B."/>
        </authorList>
    </citation>
    <scope>NUCLEOTIDE SEQUENCE [LARGE SCALE GENOMIC DNA]</scope>
    <source>
        <strain evidence="4 5">NPDC048946</strain>
    </source>
</reference>
<evidence type="ECO:0000313" key="4">
    <source>
        <dbReference type="EMBL" id="MEU8134569.1"/>
    </source>
</evidence>
<evidence type="ECO:0000313" key="5">
    <source>
        <dbReference type="Proteomes" id="UP001551482"/>
    </source>
</evidence>